<name>A0A285UNA8_9STAP</name>
<dbReference type="RefSeq" id="WP_097040732.1">
    <property type="nucleotide sequence ID" value="NZ_OBQF01000003.1"/>
</dbReference>
<dbReference type="EMBL" id="OBQF01000003">
    <property type="protein sequence ID" value="SOC42106.1"/>
    <property type="molecule type" value="Genomic_DNA"/>
</dbReference>
<organism evidence="1 2">
    <name type="scientific">Salinicoccus kekensis</name>
    <dbReference type="NCBI Taxonomy" id="714307"/>
    <lineage>
        <taxon>Bacteria</taxon>
        <taxon>Bacillati</taxon>
        <taxon>Bacillota</taxon>
        <taxon>Bacilli</taxon>
        <taxon>Bacillales</taxon>
        <taxon>Staphylococcaceae</taxon>
        <taxon>Salinicoccus</taxon>
    </lineage>
</organism>
<keyword evidence="2" id="KW-1185">Reference proteome</keyword>
<reference evidence="2" key="1">
    <citation type="submission" date="2017-08" db="EMBL/GenBank/DDBJ databases">
        <authorList>
            <person name="Varghese N."/>
            <person name="Submissions S."/>
        </authorList>
    </citation>
    <scope>NUCLEOTIDE SEQUENCE [LARGE SCALE GENOMIC DNA]</scope>
    <source>
        <strain evidence="2">DSM 23173</strain>
    </source>
</reference>
<proteinExistence type="predicted"/>
<evidence type="ECO:0000313" key="1">
    <source>
        <dbReference type="EMBL" id="SOC42106.1"/>
    </source>
</evidence>
<protein>
    <submittedName>
        <fullName evidence="1">PH (Pleckstrin Homology) domain-containing protein</fullName>
    </submittedName>
</protein>
<sequence length="109" mass="12511">MDLTTIDEHELYPTEKLGPALQGTLLYKVGEQTEFEGAYITTSERLIMSVDMNGEPYKRVFSYQDIVSVFVERDALFLEFPQGMGKMAMVNITKGDRDEFVQFVDEKLN</sequence>
<accession>A0A285UNA8</accession>
<gene>
    <name evidence="1" type="ORF">SAMN05878391_1519</name>
</gene>
<evidence type="ECO:0000313" key="2">
    <source>
        <dbReference type="Proteomes" id="UP000219412"/>
    </source>
</evidence>
<dbReference type="Proteomes" id="UP000219412">
    <property type="component" value="Unassembled WGS sequence"/>
</dbReference>
<dbReference type="AlphaFoldDB" id="A0A285UNA8"/>
<dbReference type="OrthoDB" id="2417906at2"/>